<dbReference type="GO" id="GO:0008767">
    <property type="term" value="F:UDP-galactopyranose mutase activity"/>
    <property type="evidence" value="ECO:0007669"/>
    <property type="project" value="TreeGrafter"/>
</dbReference>
<reference evidence="1 2" key="1">
    <citation type="submission" date="2017-09" db="EMBL/GenBank/DDBJ databases">
        <title>Comparative genomics of rhizobia isolated from Phaseolus vulgaris in China.</title>
        <authorList>
            <person name="Tong W."/>
        </authorList>
    </citation>
    <scope>NUCLEOTIDE SEQUENCE [LARGE SCALE GENOMIC DNA]</scope>
    <source>
        <strain evidence="1 2">PCH1</strain>
    </source>
</reference>
<dbReference type="GO" id="GO:0050660">
    <property type="term" value="F:flavin adenine dinucleotide binding"/>
    <property type="evidence" value="ECO:0007669"/>
    <property type="project" value="TreeGrafter"/>
</dbReference>
<dbReference type="PANTHER" id="PTHR21197">
    <property type="entry name" value="UDP-GALACTOPYRANOSE MUTASE"/>
    <property type="match status" value="1"/>
</dbReference>
<dbReference type="Proteomes" id="UP000220353">
    <property type="component" value="Unassembled WGS sequence"/>
</dbReference>
<evidence type="ECO:0000313" key="2">
    <source>
        <dbReference type="Proteomes" id="UP000220353"/>
    </source>
</evidence>
<proteinExistence type="predicted"/>
<dbReference type="EMBL" id="NWTC01000001">
    <property type="protein sequence ID" value="PDT50431.1"/>
    <property type="molecule type" value="Genomic_DNA"/>
</dbReference>
<protein>
    <recommendedName>
        <fullName evidence="3">Amine oxidase domain-containing protein</fullName>
    </recommendedName>
</protein>
<dbReference type="InterPro" id="IPR036188">
    <property type="entry name" value="FAD/NAD-bd_sf"/>
</dbReference>
<evidence type="ECO:0000313" key="1">
    <source>
        <dbReference type="EMBL" id="PDT50431.1"/>
    </source>
</evidence>
<dbReference type="SUPFAM" id="SSF51905">
    <property type="entry name" value="FAD/NAD(P)-binding domain"/>
    <property type="match status" value="1"/>
</dbReference>
<sequence length="457" mass="50746">MVFRYCGLAGISASATFVQNSRLPMTRTLILGAGVAGLTAAHALSGRGDSVTIIDSFAHIGGSHRSFQIDGMTFDIGSIFFWKQYKLFEMFPACREACVLTRYATQRLNPAGEVSEYPFALSEVLWQSPLGLGRSALDYCRGHLNRRTPANAQEVCEQLFGRYLYRTLGLQHHMDRFYGVPATQIDPLFVERRMQFLVQAASLKGFGDRILRAFKATLRKPDKRSKPRALVRPFGGFSELYQPARAQLERGGAIFILGAEIASIARDRADFVVTGSFGREHFNQIVNTIPLDMIWPVIGKTEELPIKYSPLQTLFISHAGPIGFSAPILYNFHDSGRWKRLTMHSEAYGLVDGRCYFSVEFPNCPLAKGNPEDLFEAFATSVKELGLFRGDLTLHGHFLTDKAYPVYTIGVQGVLDAMFRELDELGIITAGRQGRFDYLPTSNLVAAAVLSKVGAQS</sequence>
<dbReference type="Gene3D" id="3.50.50.60">
    <property type="entry name" value="FAD/NAD(P)-binding domain"/>
    <property type="match status" value="1"/>
</dbReference>
<organism evidence="1 2">
    <name type="scientific">Rhizobium fredii</name>
    <name type="common">Sinorhizobium fredii</name>
    <dbReference type="NCBI Taxonomy" id="380"/>
    <lineage>
        <taxon>Bacteria</taxon>
        <taxon>Pseudomonadati</taxon>
        <taxon>Pseudomonadota</taxon>
        <taxon>Alphaproteobacteria</taxon>
        <taxon>Hyphomicrobiales</taxon>
        <taxon>Rhizobiaceae</taxon>
        <taxon>Sinorhizobium/Ensifer group</taxon>
        <taxon>Sinorhizobium</taxon>
    </lineage>
</organism>
<dbReference type="AlphaFoldDB" id="A0A2A6M6J0"/>
<dbReference type="PANTHER" id="PTHR21197:SF0">
    <property type="entry name" value="UDP-GALACTOPYRANOSE MUTASE"/>
    <property type="match status" value="1"/>
</dbReference>
<name>A0A2A6M6J0_RHIFR</name>
<comment type="caution">
    <text evidence="1">The sequence shown here is derived from an EMBL/GenBank/DDBJ whole genome shotgun (WGS) entry which is preliminary data.</text>
</comment>
<gene>
    <name evidence="1" type="ORF">CO661_02050</name>
</gene>
<dbReference type="Pfam" id="PF13450">
    <property type="entry name" value="NAD_binding_8"/>
    <property type="match status" value="1"/>
</dbReference>
<accession>A0A2A6M6J0</accession>
<evidence type="ECO:0008006" key="3">
    <source>
        <dbReference type="Google" id="ProtNLM"/>
    </source>
</evidence>
<dbReference type="GO" id="GO:0005829">
    <property type="term" value="C:cytosol"/>
    <property type="evidence" value="ECO:0007669"/>
    <property type="project" value="TreeGrafter"/>
</dbReference>